<dbReference type="GO" id="GO:0000160">
    <property type="term" value="P:phosphorelay signal transduction system"/>
    <property type="evidence" value="ECO:0007669"/>
    <property type="project" value="InterPro"/>
</dbReference>
<keyword evidence="3" id="KW-0597">Phosphoprotein</keyword>
<gene>
    <name evidence="8" type="ORF">FR698_03890</name>
</gene>
<evidence type="ECO:0000259" key="7">
    <source>
        <dbReference type="PROSITE" id="PS50887"/>
    </source>
</evidence>
<dbReference type="PANTHER" id="PTHR45138">
    <property type="entry name" value="REGULATORY COMPONENTS OF SENSORY TRANSDUCTION SYSTEM"/>
    <property type="match status" value="1"/>
</dbReference>
<name>A0A5C7EVB3_9PROT</name>
<evidence type="ECO:0000256" key="1">
    <source>
        <dbReference type="ARBA" id="ARBA00012528"/>
    </source>
</evidence>
<evidence type="ECO:0000259" key="6">
    <source>
        <dbReference type="PROSITE" id="PS50110"/>
    </source>
</evidence>
<dbReference type="InParanoid" id="A0A5C7EVB3"/>
<dbReference type="InterPro" id="IPR011006">
    <property type="entry name" value="CheY-like_superfamily"/>
</dbReference>
<proteinExistence type="predicted"/>
<protein>
    <recommendedName>
        <fullName evidence="1">diguanylate cyclase</fullName>
        <ecNumber evidence="1">2.7.7.65</ecNumber>
    </recommendedName>
</protein>
<dbReference type="SMART" id="SM00267">
    <property type="entry name" value="GGDEF"/>
    <property type="match status" value="1"/>
</dbReference>
<feature type="coiled-coil region" evidence="4">
    <location>
        <begin position="120"/>
        <end position="147"/>
    </location>
</feature>
<dbReference type="OrthoDB" id="5296056at2"/>
<evidence type="ECO:0000256" key="4">
    <source>
        <dbReference type="SAM" id="Coils"/>
    </source>
</evidence>
<evidence type="ECO:0000313" key="9">
    <source>
        <dbReference type="Proteomes" id="UP000321201"/>
    </source>
</evidence>
<dbReference type="PROSITE" id="PS50887">
    <property type="entry name" value="GGDEF"/>
    <property type="match status" value="1"/>
</dbReference>
<dbReference type="PROSITE" id="PS50110">
    <property type="entry name" value="RESPONSE_REGULATORY"/>
    <property type="match status" value="1"/>
</dbReference>
<keyword evidence="4" id="KW-0175">Coiled coil</keyword>
<comment type="catalytic activity">
    <reaction evidence="2">
        <text>2 GTP = 3',3'-c-di-GMP + 2 diphosphate</text>
        <dbReference type="Rhea" id="RHEA:24898"/>
        <dbReference type="ChEBI" id="CHEBI:33019"/>
        <dbReference type="ChEBI" id="CHEBI:37565"/>
        <dbReference type="ChEBI" id="CHEBI:58805"/>
        <dbReference type="EC" id="2.7.7.65"/>
    </reaction>
</comment>
<dbReference type="GO" id="GO:0052621">
    <property type="term" value="F:diguanylate cyclase activity"/>
    <property type="evidence" value="ECO:0007669"/>
    <property type="project" value="UniProtKB-EC"/>
</dbReference>
<comment type="caution">
    <text evidence="8">The sequence shown here is derived from an EMBL/GenBank/DDBJ whole genome shotgun (WGS) entry which is preliminary data.</text>
</comment>
<dbReference type="CDD" id="cd17546">
    <property type="entry name" value="REC_hyHK_CKI1_RcsC-like"/>
    <property type="match status" value="1"/>
</dbReference>
<evidence type="ECO:0000313" key="8">
    <source>
        <dbReference type="EMBL" id="TXF12793.1"/>
    </source>
</evidence>
<dbReference type="Gene3D" id="3.40.50.2300">
    <property type="match status" value="1"/>
</dbReference>
<dbReference type="SUPFAM" id="SSF52172">
    <property type="entry name" value="CheY-like"/>
    <property type="match status" value="1"/>
</dbReference>
<dbReference type="InterPro" id="IPR000160">
    <property type="entry name" value="GGDEF_dom"/>
</dbReference>
<keyword evidence="9" id="KW-1185">Reference proteome</keyword>
<organism evidence="8 9">
    <name type="scientific">Pelomicrobium methylotrophicum</name>
    <dbReference type="NCBI Taxonomy" id="2602750"/>
    <lineage>
        <taxon>Bacteria</taxon>
        <taxon>Pseudomonadati</taxon>
        <taxon>Pseudomonadota</taxon>
        <taxon>Hydrogenophilia</taxon>
        <taxon>Hydrogenophilia incertae sedis</taxon>
        <taxon>Pelomicrobium</taxon>
    </lineage>
</organism>
<feature type="domain" description="Response regulatory" evidence="6">
    <location>
        <begin position="2"/>
        <end position="118"/>
    </location>
</feature>
<dbReference type="GO" id="GO:0043709">
    <property type="term" value="P:cell adhesion involved in single-species biofilm formation"/>
    <property type="evidence" value="ECO:0007669"/>
    <property type="project" value="TreeGrafter"/>
</dbReference>
<reference evidence="8 9" key="1">
    <citation type="submission" date="2019-08" db="EMBL/GenBank/DDBJ databases">
        <title>Pelomicrobium methylotrophicum gen. nov., sp. nov. a moderately thermophilic, facultatively anaerobic, lithoautotrophic and methylotrophic bacterium isolated from a terrestrial mud volcano.</title>
        <authorList>
            <person name="Slobodkina G.B."/>
            <person name="Merkel A.Y."/>
            <person name="Slobodkin A.I."/>
        </authorList>
    </citation>
    <scope>NUCLEOTIDE SEQUENCE [LARGE SCALE GENOMIC DNA]</scope>
    <source>
        <strain evidence="8 9">SM250</strain>
    </source>
</reference>
<evidence type="ECO:0000256" key="2">
    <source>
        <dbReference type="ARBA" id="ARBA00034247"/>
    </source>
</evidence>
<dbReference type="Gene3D" id="3.30.70.270">
    <property type="match status" value="1"/>
</dbReference>
<dbReference type="GO" id="GO:1902201">
    <property type="term" value="P:negative regulation of bacterial-type flagellum-dependent cell motility"/>
    <property type="evidence" value="ECO:0007669"/>
    <property type="project" value="TreeGrafter"/>
</dbReference>
<dbReference type="Pfam" id="PF00990">
    <property type="entry name" value="GGDEF"/>
    <property type="match status" value="1"/>
</dbReference>
<evidence type="ECO:0000256" key="3">
    <source>
        <dbReference type="PROSITE-ProRule" id="PRU00169"/>
    </source>
</evidence>
<feature type="region of interest" description="Disordered" evidence="5">
    <location>
        <begin position="318"/>
        <end position="345"/>
    </location>
</feature>
<sequence length="345" mass="37344">MKILLVDDSRTVRAVLSRMLCGLGHAVVEAQDGSQALECLGREPVDLVLLDVQMPRLDGFDAVRRIRALQNNRWIPIIFLSGRESDTDLEKGILAGGDDYLVKPVSPVVLGAKIRAMQRIHDMQRQLFELTERLAKANQELAQLARQDSLTGVANRHHFDERLAEELARARRHRVPLGLLLCDVDDFKAYNDRYGHPAGDACLQRIAAALASACRRATDFVARYGGEEFALILPDTDAAGVASVAEAARARVEALGIPHAGSRVSTVVTVSLGGVAVVPDPSTTPALLIRRADAALYRAKLEGRNRFAAWSPGRDEAIGRLPEEAASNAGAPPEAKDAENAKSLS</sequence>
<dbReference type="AlphaFoldDB" id="A0A5C7EVB3"/>
<dbReference type="SUPFAM" id="SSF55073">
    <property type="entry name" value="Nucleotide cyclase"/>
    <property type="match status" value="1"/>
</dbReference>
<dbReference type="CDD" id="cd01949">
    <property type="entry name" value="GGDEF"/>
    <property type="match status" value="1"/>
</dbReference>
<dbReference type="InterPro" id="IPR043128">
    <property type="entry name" value="Rev_trsase/Diguanyl_cyclase"/>
</dbReference>
<dbReference type="GO" id="GO:0005886">
    <property type="term" value="C:plasma membrane"/>
    <property type="evidence" value="ECO:0007669"/>
    <property type="project" value="TreeGrafter"/>
</dbReference>
<dbReference type="InterPro" id="IPR029787">
    <property type="entry name" value="Nucleotide_cyclase"/>
</dbReference>
<dbReference type="Proteomes" id="UP000321201">
    <property type="component" value="Unassembled WGS sequence"/>
</dbReference>
<dbReference type="FunFam" id="3.30.70.270:FF:000001">
    <property type="entry name" value="Diguanylate cyclase domain protein"/>
    <property type="match status" value="1"/>
</dbReference>
<feature type="compositionally biased region" description="Basic and acidic residues" evidence="5">
    <location>
        <begin position="334"/>
        <end position="345"/>
    </location>
</feature>
<dbReference type="Pfam" id="PF00072">
    <property type="entry name" value="Response_reg"/>
    <property type="match status" value="1"/>
</dbReference>
<feature type="domain" description="GGDEF" evidence="7">
    <location>
        <begin position="175"/>
        <end position="312"/>
    </location>
</feature>
<dbReference type="PANTHER" id="PTHR45138:SF9">
    <property type="entry name" value="DIGUANYLATE CYCLASE DGCM-RELATED"/>
    <property type="match status" value="1"/>
</dbReference>
<dbReference type="RefSeq" id="WP_147798874.1">
    <property type="nucleotide sequence ID" value="NZ_VPFL01000004.1"/>
</dbReference>
<dbReference type="NCBIfam" id="TIGR00254">
    <property type="entry name" value="GGDEF"/>
    <property type="match status" value="1"/>
</dbReference>
<dbReference type="SMART" id="SM00448">
    <property type="entry name" value="REC"/>
    <property type="match status" value="1"/>
</dbReference>
<dbReference type="EC" id="2.7.7.65" evidence="1"/>
<dbReference type="InterPro" id="IPR050469">
    <property type="entry name" value="Diguanylate_Cyclase"/>
</dbReference>
<dbReference type="InterPro" id="IPR001789">
    <property type="entry name" value="Sig_transdc_resp-reg_receiver"/>
</dbReference>
<accession>A0A5C7EVB3</accession>
<feature type="modified residue" description="4-aspartylphosphate" evidence="3">
    <location>
        <position position="51"/>
    </location>
</feature>
<evidence type="ECO:0000256" key="5">
    <source>
        <dbReference type="SAM" id="MobiDB-lite"/>
    </source>
</evidence>
<dbReference type="EMBL" id="VPFL01000004">
    <property type="protein sequence ID" value="TXF12793.1"/>
    <property type="molecule type" value="Genomic_DNA"/>
</dbReference>